<dbReference type="EMBL" id="DXDD01000166">
    <property type="protein sequence ID" value="HIY61687.1"/>
    <property type="molecule type" value="Genomic_DNA"/>
</dbReference>
<evidence type="ECO:0000313" key="3">
    <source>
        <dbReference type="Proteomes" id="UP000824007"/>
    </source>
</evidence>
<reference evidence="2" key="1">
    <citation type="journal article" date="2021" name="PeerJ">
        <title>Extensive microbial diversity within the chicken gut microbiome revealed by metagenomics and culture.</title>
        <authorList>
            <person name="Gilroy R."/>
            <person name="Ravi A."/>
            <person name="Getino M."/>
            <person name="Pursley I."/>
            <person name="Horton D.L."/>
            <person name="Alikhan N.F."/>
            <person name="Baker D."/>
            <person name="Gharbi K."/>
            <person name="Hall N."/>
            <person name="Watson M."/>
            <person name="Adriaenssens E.M."/>
            <person name="Foster-Nyarko E."/>
            <person name="Jarju S."/>
            <person name="Secka A."/>
            <person name="Antonio M."/>
            <person name="Oren A."/>
            <person name="Chaudhuri R.R."/>
            <person name="La Ragione R."/>
            <person name="Hildebrand F."/>
            <person name="Pallen M.J."/>
        </authorList>
    </citation>
    <scope>NUCLEOTIDE SEQUENCE</scope>
    <source>
        <strain evidence="2">ChiSxjej3B15-24422</strain>
    </source>
</reference>
<evidence type="ECO:0000256" key="1">
    <source>
        <dbReference type="SAM" id="SignalP"/>
    </source>
</evidence>
<gene>
    <name evidence="2" type="ORF">H9831_13600</name>
</gene>
<comment type="caution">
    <text evidence="2">The sequence shown here is derived from an EMBL/GenBank/DDBJ whole genome shotgun (WGS) entry which is preliminary data.</text>
</comment>
<protein>
    <submittedName>
        <fullName evidence="2">Uncharacterized protein</fullName>
    </submittedName>
</protein>
<feature type="signal peptide" evidence="1">
    <location>
        <begin position="1"/>
        <end position="29"/>
    </location>
</feature>
<feature type="chain" id="PRO_5038527095" evidence="1">
    <location>
        <begin position="30"/>
        <end position="225"/>
    </location>
</feature>
<proteinExistence type="predicted"/>
<evidence type="ECO:0000313" key="2">
    <source>
        <dbReference type="EMBL" id="HIY61687.1"/>
    </source>
</evidence>
<keyword evidence="1" id="KW-0732">Signal</keyword>
<organism evidence="2 3">
    <name type="scientific">Candidatus Eisenbergiella pullistercoris</name>
    <dbReference type="NCBI Taxonomy" id="2838555"/>
    <lineage>
        <taxon>Bacteria</taxon>
        <taxon>Bacillati</taxon>
        <taxon>Bacillota</taxon>
        <taxon>Clostridia</taxon>
        <taxon>Lachnospirales</taxon>
        <taxon>Lachnospiraceae</taxon>
        <taxon>Eisenbergiella</taxon>
    </lineage>
</organism>
<reference evidence="2" key="2">
    <citation type="submission" date="2021-04" db="EMBL/GenBank/DDBJ databases">
        <authorList>
            <person name="Gilroy R."/>
        </authorList>
    </citation>
    <scope>NUCLEOTIDE SEQUENCE</scope>
    <source>
        <strain evidence="2">ChiSxjej3B15-24422</strain>
    </source>
</reference>
<dbReference type="Proteomes" id="UP000824007">
    <property type="component" value="Unassembled WGS sequence"/>
</dbReference>
<name>A0A9D2C6X4_9FIRM</name>
<sequence length="225" mass="22605">MIKNKFMKRVLTTALALSLVMAPVVGVSASSGSSSPVSGNSASGTASSTSVSTAEAVEIPTTSSVTVNGQVLTTTVKGAYMSKTVPGTVVMTAADTIAANYGLEAGEQPYVRIYDINEDNSPAALTSINAAADAIGGTVVATVNVELGKLGGGKFALLAQGGAPITMVFGIPRNMVNAGYTYAMICVRPGGAVEILPDQDLDPNTVTFATTGGLGAYALVMYPAA</sequence>
<accession>A0A9D2C6X4</accession>
<dbReference type="AlphaFoldDB" id="A0A9D2C6X4"/>